<accession>A0AAJ6CFA0</accession>
<feature type="region of interest" description="Disordered" evidence="10">
    <location>
        <begin position="81"/>
        <end position="117"/>
    </location>
</feature>
<evidence type="ECO:0000256" key="8">
    <source>
        <dbReference type="ARBA" id="ARBA00061383"/>
    </source>
</evidence>
<dbReference type="Proteomes" id="UP001219567">
    <property type="component" value="Chromosome 1"/>
</dbReference>
<feature type="region of interest" description="Disordered" evidence="10">
    <location>
        <begin position="134"/>
        <end position="174"/>
    </location>
</feature>
<evidence type="ECO:0000256" key="7">
    <source>
        <dbReference type="ARBA" id="ARBA00037847"/>
    </source>
</evidence>
<evidence type="ECO:0000313" key="14">
    <source>
        <dbReference type="Proteomes" id="UP001219567"/>
    </source>
</evidence>
<protein>
    <recommendedName>
        <fullName evidence="9">Coupling of ubiquitin conjugation to ER degradation protein 1</fullName>
    </recommendedName>
</protein>
<feature type="domain" description="CUE" evidence="12">
    <location>
        <begin position="36"/>
        <end position="78"/>
    </location>
</feature>
<dbReference type="EMBL" id="CP119943">
    <property type="protein sequence ID" value="WFC97484.1"/>
    <property type="molecule type" value="Genomic_DNA"/>
</dbReference>
<evidence type="ECO:0000256" key="11">
    <source>
        <dbReference type="SAM" id="SignalP"/>
    </source>
</evidence>
<dbReference type="Pfam" id="PF02845">
    <property type="entry name" value="CUE"/>
    <property type="match status" value="1"/>
</dbReference>
<dbReference type="SMART" id="SM00546">
    <property type="entry name" value="CUE"/>
    <property type="match status" value="1"/>
</dbReference>
<dbReference type="PROSITE" id="PS51140">
    <property type="entry name" value="CUE"/>
    <property type="match status" value="1"/>
</dbReference>
<name>A0AAJ6CFA0_9BASI</name>
<keyword evidence="2" id="KW-0812">Transmembrane</keyword>
<evidence type="ECO:0000256" key="9">
    <source>
        <dbReference type="ARBA" id="ARBA00072899"/>
    </source>
</evidence>
<evidence type="ECO:0000259" key="12">
    <source>
        <dbReference type="PROSITE" id="PS51140"/>
    </source>
</evidence>
<evidence type="ECO:0000256" key="1">
    <source>
        <dbReference type="ARBA" id="ARBA00004586"/>
    </source>
</evidence>
<evidence type="ECO:0000256" key="6">
    <source>
        <dbReference type="ARBA" id="ARBA00023136"/>
    </source>
</evidence>
<comment type="similarity">
    <text evidence="8">Belongs to the CUE1 family.</text>
</comment>
<dbReference type="CDD" id="cd14424">
    <property type="entry name" value="CUE_Cue1p_like"/>
    <property type="match status" value="1"/>
</dbReference>
<evidence type="ECO:0000256" key="10">
    <source>
        <dbReference type="SAM" id="MobiDB-lite"/>
    </source>
</evidence>
<dbReference type="GO" id="GO:0005789">
    <property type="term" value="C:endoplasmic reticulum membrane"/>
    <property type="evidence" value="ECO:0007669"/>
    <property type="project" value="UniProtKB-SubCell"/>
</dbReference>
<dbReference type="Gene3D" id="1.10.8.10">
    <property type="entry name" value="DNA helicase RuvA subunit, C-terminal domain"/>
    <property type="match status" value="1"/>
</dbReference>
<keyword evidence="4" id="KW-0256">Endoplasmic reticulum</keyword>
<keyword evidence="5" id="KW-1133">Transmembrane helix</keyword>
<gene>
    <name evidence="13" type="ORF">MYAM1_000198</name>
</gene>
<keyword evidence="14" id="KW-1185">Reference proteome</keyword>
<keyword evidence="6" id="KW-0472">Membrane</keyword>
<dbReference type="FunFam" id="1.10.8.10:FF:000050">
    <property type="entry name" value="Related to AMFR protein"/>
    <property type="match status" value="1"/>
</dbReference>
<keyword evidence="3" id="KW-0833">Ubl conjugation pathway</keyword>
<feature type="compositionally biased region" description="Low complexity" evidence="10">
    <location>
        <begin position="105"/>
        <end position="117"/>
    </location>
</feature>
<evidence type="ECO:0000256" key="2">
    <source>
        <dbReference type="ARBA" id="ARBA00022692"/>
    </source>
</evidence>
<dbReference type="InterPro" id="IPR003892">
    <property type="entry name" value="CUE"/>
</dbReference>
<keyword evidence="11" id="KW-0732">Signal</keyword>
<dbReference type="AlphaFoldDB" id="A0AAJ6CFA0"/>
<feature type="compositionally biased region" description="Basic and acidic residues" evidence="10">
    <location>
        <begin position="153"/>
        <end position="166"/>
    </location>
</feature>
<feature type="chain" id="PRO_5042534168" description="Coupling of ubiquitin conjugation to ER degradation protein 1" evidence="11">
    <location>
        <begin position="21"/>
        <end position="174"/>
    </location>
</feature>
<evidence type="ECO:0000256" key="4">
    <source>
        <dbReference type="ARBA" id="ARBA00022824"/>
    </source>
</evidence>
<proteinExistence type="inferred from homology"/>
<evidence type="ECO:0000256" key="5">
    <source>
        <dbReference type="ARBA" id="ARBA00022989"/>
    </source>
</evidence>
<reference evidence="13 14" key="1">
    <citation type="submission" date="2023-03" db="EMBL/GenBank/DDBJ databases">
        <title>Mating type loci evolution in Malassezia.</title>
        <authorList>
            <person name="Coelho M.A."/>
        </authorList>
    </citation>
    <scope>NUCLEOTIDE SEQUENCE [LARGE SCALE GENOMIC DNA]</scope>
    <source>
        <strain evidence="13 14">CBS 9725</strain>
    </source>
</reference>
<feature type="compositionally biased region" description="Polar residues" evidence="10">
    <location>
        <begin position="90"/>
        <end position="99"/>
    </location>
</feature>
<feature type="signal peptide" evidence="11">
    <location>
        <begin position="1"/>
        <end position="20"/>
    </location>
</feature>
<comment type="subcellular location">
    <subcellularLocation>
        <location evidence="7">Endomembrane system</location>
        <topology evidence="7">Single-pass membrane protein</topology>
    </subcellularLocation>
    <subcellularLocation>
        <location evidence="1">Endoplasmic reticulum membrane</location>
    </subcellularLocation>
</comment>
<evidence type="ECO:0000256" key="3">
    <source>
        <dbReference type="ARBA" id="ARBA00022786"/>
    </source>
</evidence>
<sequence>MNDLLGAFFSLLVLWAVLRAMGISSENDTESAPSIDTQRMVEAVQAMFPHIPERSIRYDLVRSGSAEATCEKILQDGFLPTPPAQFAAGTETQQASQTQPPVPETSRAGSSTTGIAGSSTLDLIHRYRLSERLDKLEESSSSSQPSRPCWDSQPKDREAALRERKAQVVLQARK</sequence>
<organism evidence="13 14">
    <name type="scientific">Malassezia yamatoensis</name>
    <dbReference type="NCBI Taxonomy" id="253288"/>
    <lineage>
        <taxon>Eukaryota</taxon>
        <taxon>Fungi</taxon>
        <taxon>Dikarya</taxon>
        <taxon>Basidiomycota</taxon>
        <taxon>Ustilaginomycotina</taxon>
        <taxon>Malasseziomycetes</taxon>
        <taxon>Malasseziales</taxon>
        <taxon>Malasseziaceae</taxon>
        <taxon>Malassezia</taxon>
    </lineage>
</organism>
<evidence type="ECO:0000313" key="13">
    <source>
        <dbReference type="EMBL" id="WFC97484.1"/>
    </source>
</evidence>
<dbReference type="GO" id="GO:0043130">
    <property type="term" value="F:ubiquitin binding"/>
    <property type="evidence" value="ECO:0007669"/>
    <property type="project" value="InterPro"/>
</dbReference>